<dbReference type="AlphaFoldDB" id="A0A2P2PND4"/>
<dbReference type="EMBL" id="GGEC01075762">
    <property type="protein sequence ID" value="MBX56246.1"/>
    <property type="molecule type" value="Transcribed_RNA"/>
</dbReference>
<sequence length="55" mass="6531">MPYCLHKCIFVRPRNSFNIVHLTCLISVGMRSLVDKKNNLIHVKLKDFSWKFIII</sequence>
<accession>A0A2P2PND4</accession>
<protein>
    <submittedName>
        <fullName evidence="1">Uncharacterized protein</fullName>
    </submittedName>
</protein>
<name>A0A2P2PND4_RHIMU</name>
<evidence type="ECO:0000313" key="1">
    <source>
        <dbReference type="EMBL" id="MBX56246.1"/>
    </source>
</evidence>
<organism evidence="1">
    <name type="scientific">Rhizophora mucronata</name>
    <name type="common">Asiatic mangrove</name>
    <dbReference type="NCBI Taxonomy" id="61149"/>
    <lineage>
        <taxon>Eukaryota</taxon>
        <taxon>Viridiplantae</taxon>
        <taxon>Streptophyta</taxon>
        <taxon>Embryophyta</taxon>
        <taxon>Tracheophyta</taxon>
        <taxon>Spermatophyta</taxon>
        <taxon>Magnoliopsida</taxon>
        <taxon>eudicotyledons</taxon>
        <taxon>Gunneridae</taxon>
        <taxon>Pentapetalae</taxon>
        <taxon>rosids</taxon>
        <taxon>fabids</taxon>
        <taxon>Malpighiales</taxon>
        <taxon>Rhizophoraceae</taxon>
        <taxon>Rhizophora</taxon>
    </lineage>
</organism>
<reference evidence="1" key="1">
    <citation type="submission" date="2018-02" db="EMBL/GenBank/DDBJ databases">
        <title>Rhizophora mucronata_Transcriptome.</title>
        <authorList>
            <person name="Meera S.P."/>
            <person name="Sreeshan A."/>
            <person name="Augustine A."/>
        </authorList>
    </citation>
    <scope>NUCLEOTIDE SEQUENCE</scope>
    <source>
        <tissue evidence="1">Leaf</tissue>
    </source>
</reference>
<proteinExistence type="predicted"/>